<dbReference type="SUPFAM" id="SSF46785">
    <property type="entry name" value="Winged helix' DNA-binding domain"/>
    <property type="match status" value="1"/>
</dbReference>
<dbReference type="InterPro" id="IPR019885">
    <property type="entry name" value="Tscrpt_reg_HTH_AsnC-type_CS"/>
</dbReference>
<dbReference type="Gene3D" id="1.10.10.10">
    <property type="entry name" value="Winged helix-like DNA-binding domain superfamily/Winged helix DNA-binding domain"/>
    <property type="match status" value="1"/>
</dbReference>
<dbReference type="InterPro" id="IPR043129">
    <property type="entry name" value="ATPase_NBD"/>
</dbReference>
<proteinExistence type="inferred from homology"/>
<dbReference type="PROSITE" id="PS00519">
    <property type="entry name" value="HTH_ASNC_1"/>
    <property type="match status" value="1"/>
</dbReference>
<dbReference type="InterPro" id="IPR036388">
    <property type="entry name" value="WH-like_DNA-bd_sf"/>
</dbReference>
<comment type="caution">
    <text evidence="2">The sequence shown here is derived from an EMBL/GenBank/DDBJ whole genome shotgun (WGS) entry which is preliminary data.</text>
</comment>
<dbReference type="GO" id="GO:0016301">
    <property type="term" value="F:kinase activity"/>
    <property type="evidence" value="ECO:0007669"/>
    <property type="project" value="UniProtKB-KW"/>
</dbReference>
<evidence type="ECO:0000313" key="2">
    <source>
        <dbReference type="EMBL" id="GGO90454.1"/>
    </source>
</evidence>
<protein>
    <submittedName>
        <fullName evidence="2">Sugar kinase</fullName>
    </submittedName>
</protein>
<dbReference type="InterPro" id="IPR036390">
    <property type="entry name" value="WH_DNA-bd_sf"/>
</dbReference>
<dbReference type="Gene3D" id="3.30.420.40">
    <property type="match status" value="2"/>
</dbReference>
<comment type="similarity">
    <text evidence="1">Belongs to the ROK (NagC/XylR) family.</text>
</comment>
<sequence>MAGGGATALPTAGGVLDLIRRGDVRTRADVASVTGLSRTAVTARLSALLGSGLVVEGGEAPSTGGRPATFLQFNGRAGSVLAVAVGRSRTQLAVCDLAGEVLATAEFDHADGLEPDALFRRVDKRLGALLAEAGVARDSVRGVGLSLPGIVDAATATCVSAPVLRGWDGVALAPYFSSLEGAVVHVENDAKALALSEAHGHLLEHPDLVVLKASTGLGCGVFVQGRLVRGAKGAAGEIGHTKNPGADGRTCRCGEVGCIEAVAAGWALVQDSIADGVEVAHVRELADLAVAGDAVARRRIRESGRRVGEVLAGVVNLLNPGAIVVGGDLAAAYDIFVAGLRETLYAGAAAGASNDLVILPATHGAAAGTVGCAQLAIADVLSPAAVDALLNRD</sequence>
<gene>
    <name evidence="2" type="ORF">GCM10011584_22260</name>
</gene>
<name>A0ABQ2NAE6_9ACTN</name>
<organism evidence="2 3">
    <name type="scientific">Nocardioides phosphati</name>
    <dbReference type="NCBI Taxonomy" id="1867775"/>
    <lineage>
        <taxon>Bacteria</taxon>
        <taxon>Bacillati</taxon>
        <taxon>Actinomycetota</taxon>
        <taxon>Actinomycetes</taxon>
        <taxon>Propionibacteriales</taxon>
        <taxon>Nocardioidaceae</taxon>
        <taxon>Nocardioides</taxon>
    </lineage>
</organism>
<keyword evidence="2" id="KW-0808">Transferase</keyword>
<keyword evidence="2" id="KW-0418">Kinase</keyword>
<dbReference type="Proteomes" id="UP000655410">
    <property type="component" value="Unassembled WGS sequence"/>
</dbReference>
<dbReference type="InterPro" id="IPR000600">
    <property type="entry name" value="ROK"/>
</dbReference>
<dbReference type="PANTHER" id="PTHR18964">
    <property type="entry name" value="ROK (REPRESSOR, ORF, KINASE) FAMILY"/>
    <property type="match status" value="1"/>
</dbReference>
<dbReference type="SUPFAM" id="SSF53067">
    <property type="entry name" value="Actin-like ATPase domain"/>
    <property type="match status" value="1"/>
</dbReference>
<keyword evidence="3" id="KW-1185">Reference proteome</keyword>
<dbReference type="EMBL" id="BMNI01000005">
    <property type="protein sequence ID" value="GGO90454.1"/>
    <property type="molecule type" value="Genomic_DNA"/>
</dbReference>
<accession>A0ABQ2NAE6</accession>
<dbReference type="Pfam" id="PF00480">
    <property type="entry name" value="ROK"/>
    <property type="match status" value="1"/>
</dbReference>
<dbReference type="RefSeq" id="WP_188784094.1">
    <property type="nucleotide sequence ID" value="NZ_BMNI01000005.1"/>
</dbReference>
<evidence type="ECO:0000256" key="1">
    <source>
        <dbReference type="ARBA" id="ARBA00006479"/>
    </source>
</evidence>
<dbReference type="PANTHER" id="PTHR18964:SF173">
    <property type="entry name" value="GLUCOKINASE"/>
    <property type="match status" value="1"/>
</dbReference>
<reference evidence="3" key="1">
    <citation type="journal article" date="2019" name="Int. J. Syst. Evol. Microbiol.">
        <title>The Global Catalogue of Microorganisms (GCM) 10K type strain sequencing project: providing services to taxonomists for standard genome sequencing and annotation.</title>
        <authorList>
            <consortium name="The Broad Institute Genomics Platform"/>
            <consortium name="The Broad Institute Genome Sequencing Center for Infectious Disease"/>
            <person name="Wu L."/>
            <person name="Ma J."/>
        </authorList>
    </citation>
    <scope>NUCLEOTIDE SEQUENCE [LARGE SCALE GENOMIC DNA]</scope>
    <source>
        <strain evidence="3">CGMCC 4.7371</strain>
    </source>
</reference>
<evidence type="ECO:0000313" key="3">
    <source>
        <dbReference type="Proteomes" id="UP000655410"/>
    </source>
</evidence>